<proteinExistence type="inferred from homology"/>
<dbReference type="HAMAP" id="MF_02090">
    <property type="entry name" value="NadE_glutamine_dep"/>
    <property type="match status" value="1"/>
</dbReference>
<evidence type="ECO:0000256" key="4">
    <source>
        <dbReference type="ARBA" id="ARBA00022741"/>
    </source>
</evidence>
<evidence type="ECO:0000256" key="1">
    <source>
        <dbReference type="ARBA" id="ARBA00005188"/>
    </source>
</evidence>
<dbReference type="CDD" id="cd07570">
    <property type="entry name" value="GAT_Gln-NAD-synth"/>
    <property type="match status" value="1"/>
</dbReference>
<accession>A0ABU5I5R9</accession>
<comment type="function">
    <text evidence="7">Catalyzes the ATP-dependent amidation of deamido-NAD to form NAD. Uses L-glutamine as a nitrogen source.</text>
</comment>
<dbReference type="PANTHER" id="PTHR23090:SF9">
    <property type="entry name" value="GLUTAMINE-DEPENDENT NAD(+) SYNTHETASE"/>
    <property type="match status" value="1"/>
</dbReference>
<evidence type="ECO:0000256" key="9">
    <source>
        <dbReference type="SAM" id="MobiDB-lite"/>
    </source>
</evidence>
<dbReference type="PANTHER" id="PTHR23090">
    <property type="entry name" value="NH 3 /GLUTAMINE-DEPENDENT NAD + SYNTHETASE"/>
    <property type="match status" value="1"/>
</dbReference>
<feature type="region of interest" description="Disordered" evidence="9">
    <location>
        <begin position="650"/>
        <end position="671"/>
    </location>
</feature>
<evidence type="ECO:0000256" key="7">
    <source>
        <dbReference type="HAMAP-Rule" id="MF_02090"/>
    </source>
</evidence>
<evidence type="ECO:0000256" key="5">
    <source>
        <dbReference type="ARBA" id="ARBA00022840"/>
    </source>
</evidence>
<feature type="binding site" evidence="7">
    <location>
        <position position="137"/>
    </location>
    <ligand>
        <name>L-glutamine</name>
        <dbReference type="ChEBI" id="CHEBI:58359"/>
    </ligand>
</feature>
<keyword evidence="5 7" id="KW-0067">ATP-binding</keyword>
<dbReference type="PROSITE" id="PS50263">
    <property type="entry name" value="CN_HYDROLASE"/>
    <property type="match status" value="1"/>
</dbReference>
<evidence type="ECO:0000313" key="12">
    <source>
        <dbReference type="Proteomes" id="UP001294412"/>
    </source>
</evidence>
<dbReference type="InterPro" id="IPR014445">
    <property type="entry name" value="Gln-dep_NAD_synthase"/>
</dbReference>
<keyword evidence="6 7" id="KW-0520">NAD</keyword>
<feature type="active site" description="Proton acceptor; for glutaminase activity" evidence="7">
    <location>
        <position position="62"/>
    </location>
</feature>
<dbReference type="Gene3D" id="1.10.10.1140">
    <property type="entry name" value="Glutamine-dependent NAD+ synthetase, C-terminal domain"/>
    <property type="match status" value="1"/>
</dbReference>
<feature type="binding site" evidence="7">
    <location>
        <position position="467"/>
    </location>
    <ligand>
        <name>deamido-NAD(+)</name>
        <dbReference type="ChEBI" id="CHEBI:58437"/>
        <note>ligand shared between two neighboring subunits</note>
    </ligand>
</feature>
<evidence type="ECO:0000256" key="8">
    <source>
        <dbReference type="PIRNR" id="PIRNR006630"/>
    </source>
</evidence>
<name>A0ABU5I5R9_9HYPH</name>
<dbReference type="Gene3D" id="3.60.110.10">
    <property type="entry name" value="Carbon-nitrogen hydrolase"/>
    <property type="match status" value="1"/>
</dbReference>
<feature type="binding site" evidence="7">
    <location>
        <position position="647"/>
    </location>
    <ligand>
        <name>deamido-NAD(+)</name>
        <dbReference type="ChEBI" id="CHEBI:58437"/>
        <note>ligand shared between two neighboring subunits</note>
    </ligand>
</feature>
<dbReference type="Pfam" id="PF00795">
    <property type="entry name" value="CN_hydrolase"/>
    <property type="match status" value="1"/>
</dbReference>
<dbReference type="CDD" id="cd00553">
    <property type="entry name" value="NAD_synthase"/>
    <property type="match status" value="1"/>
</dbReference>
<dbReference type="Proteomes" id="UP001294412">
    <property type="component" value="Unassembled WGS sequence"/>
</dbReference>
<reference evidence="11 12" key="1">
    <citation type="submission" date="2023-12" db="EMBL/GenBank/DDBJ databases">
        <title>Description of Novel Strain Fulvimarina sp. 2208YS6-2-32 isolated from Uroteuthis (Photololigo) edulis.</title>
        <authorList>
            <person name="Park J.-S."/>
        </authorList>
    </citation>
    <scope>NUCLEOTIDE SEQUENCE [LARGE SCALE GENOMIC DNA]</scope>
    <source>
        <strain evidence="11 12">2208YS6-2-32</strain>
    </source>
</reference>
<dbReference type="EMBL" id="JAXLPB010000006">
    <property type="protein sequence ID" value="MDY8110743.1"/>
    <property type="molecule type" value="Genomic_DNA"/>
</dbReference>
<evidence type="ECO:0000256" key="3">
    <source>
        <dbReference type="ARBA" id="ARBA00022598"/>
    </source>
</evidence>
<dbReference type="InterPro" id="IPR036526">
    <property type="entry name" value="C-N_Hydrolase_sf"/>
</dbReference>
<feature type="binding site" evidence="7">
    <location>
        <begin position="501"/>
        <end position="504"/>
    </location>
    <ligand>
        <name>deamido-NAD(+)</name>
        <dbReference type="ChEBI" id="CHEBI:58437"/>
        <note>ligand shared between two neighboring subunits</note>
    </ligand>
</feature>
<dbReference type="Pfam" id="PF02540">
    <property type="entry name" value="NAD_synthase"/>
    <property type="match status" value="1"/>
</dbReference>
<dbReference type="RefSeq" id="WP_322188592.1">
    <property type="nucleotide sequence ID" value="NZ_JAXLPB010000006.1"/>
</dbReference>
<dbReference type="Gene3D" id="3.40.50.620">
    <property type="entry name" value="HUPs"/>
    <property type="match status" value="1"/>
</dbReference>
<keyword evidence="3 7" id="KW-0436">Ligase</keyword>
<feature type="binding site" evidence="7">
    <location>
        <position position="214"/>
    </location>
    <ligand>
        <name>L-glutamine</name>
        <dbReference type="ChEBI" id="CHEBI:58359"/>
    </ligand>
</feature>
<protein>
    <recommendedName>
        <fullName evidence="7 8">Glutamine-dependent NAD(+) synthetase</fullName>
        <ecNumber evidence="7 8">6.3.5.1</ecNumber>
    </recommendedName>
    <alternativeName>
        <fullName evidence="7 8">NAD(+) synthase [glutamine-hydrolyzing]</fullName>
    </alternativeName>
</protein>
<dbReference type="EC" id="6.3.5.1" evidence="7 8"/>
<dbReference type="InterPro" id="IPR022310">
    <property type="entry name" value="NAD/GMP_synthase"/>
</dbReference>
<keyword evidence="4 7" id="KW-0547">Nucleotide-binding</keyword>
<organism evidence="11 12">
    <name type="scientific">Fulvimarina uroteuthidis</name>
    <dbReference type="NCBI Taxonomy" id="3098149"/>
    <lineage>
        <taxon>Bacteria</taxon>
        <taxon>Pseudomonadati</taxon>
        <taxon>Pseudomonadota</taxon>
        <taxon>Alphaproteobacteria</taxon>
        <taxon>Hyphomicrobiales</taxon>
        <taxon>Aurantimonadaceae</taxon>
        <taxon>Fulvimarina</taxon>
    </lineage>
</organism>
<dbReference type="PIRSF" id="PIRSF006630">
    <property type="entry name" value="NADS_GAT"/>
    <property type="match status" value="1"/>
</dbReference>
<evidence type="ECO:0000256" key="6">
    <source>
        <dbReference type="ARBA" id="ARBA00023027"/>
    </source>
</evidence>
<feature type="binding site" evidence="7">
    <location>
        <begin position="377"/>
        <end position="384"/>
    </location>
    <ligand>
        <name>ATP</name>
        <dbReference type="ChEBI" id="CHEBI:30616"/>
    </ligand>
</feature>
<comment type="caution">
    <text evidence="11">The sequence shown here is derived from an EMBL/GenBank/DDBJ whole genome shotgun (WGS) entry which is preliminary data.</text>
</comment>
<keyword evidence="12" id="KW-1185">Reference proteome</keyword>
<evidence type="ECO:0000259" key="10">
    <source>
        <dbReference type="PROSITE" id="PS50263"/>
    </source>
</evidence>
<feature type="binding site" evidence="7">
    <location>
        <position position="496"/>
    </location>
    <ligand>
        <name>deamido-NAD(+)</name>
        <dbReference type="ChEBI" id="CHEBI:58437"/>
        <note>ligand shared between two neighboring subunits</note>
    </ligand>
</feature>
<dbReference type="SUPFAM" id="SSF56317">
    <property type="entry name" value="Carbon-nitrogen hydrolase"/>
    <property type="match status" value="1"/>
</dbReference>
<feature type="domain" description="CN hydrolase" evidence="10">
    <location>
        <begin position="22"/>
        <end position="287"/>
    </location>
</feature>
<dbReference type="InterPro" id="IPR041856">
    <property type="entry name" value="NAD+_synth_C"/>
</dbReference>
<comment type="catalytic activity">
    <reaction evidence="7 8">
        <text>deamido-NAD(+) + L-glutamine + ATP + H2O = L-glutamate + AMP + diphosphate + NAD(+) + H(+)</text>
        <dbReference type="Rhea" id="RHEA:24384"/>
        <dbReference type="ChEBI" id="CHEBI:15377"/>
        <dbReference type="ChEBI" id="CHEBI:15378"/>
        <dbReference type="ChEBI" id="CHEBI:29985"/>
        <dbReference type="ChEBI" id="CHEBI:30616"/>
        <dbReference type="ChEBI" id="CHEBI:33019"/>
        <dbReference type="ChEBI" id="CHEBI:57540"/>
        <dbReference type="ChEBI" id="CHEBI:58359"/>
        <dbReference type="ChEBI" id="CHEBI:58437"/>
        <dbReference type="ChEBI" id="CHEBI:456215"/>
        <dbReference type="EC" id="6.3.5.1"/>
    </reaction>
</comment>
<feature type="binding site" evidence="7">
    <location>
        <position position="220"/>
    </location>
    <ligand>
        <name>L-glutamine</name>
        <dbReference type="ChEBI" id="CHEBI:58359"/>
    </ligand>
</feature>
<comment type="pathway">
    <text evidence="1 7 8">Cofactor biosynthesis; NAD(+) biosynthesis; NAD(+) from deamido-NAD(+) (L-Gln route): step 1/1.</text>
</comment>
<dbReference type="GO" id="GO:0008795">
    <property type="term" value="F:NAD+ synthase activity"/>
    <property type="evidence" value="ECO:0007669"/>
    <property type="project" value="UniProtKB-EC"/>
</dbReference>
<feature type="binding site" evidence="7">
    <location>
        <position position="491"/>
    </location>
    <ligand>
        <name>ATP</name>
        <dbReference type="ChEBI" id="CHEBI:30616"/>
    </ligand>
</feature>
<feature type="active site" description="For glutaminase activity" evidence="7">
    <location>
        <position position="131"/>
    </location>
</feature>
<evidence type="ECO:0000256" key="2">
    <source>
        <dbReference type="ARBA" id="ARBA00007145"/>
    </source>
</evidence>
<dbReference type="InterPro" id="IPR014729">
    <property type="entry name" value="Rossmann-like_a/b/a_fold"/>
</dbReference>
<comment type="similarity">
    <text evidence="2 7 8">In the C-terminal section; belongs to the NAD synthetase family.</text>
</comment>
<dbReference type="SUPFAM" id="SSF52402">
    <property type="entry name" value="Adenine nucleotide alpha hydrolases-like"/>
    <property type="match status" value="1"/>
</dbReference>
<dbReference type="InterPro" id="IPR003694">
    <property type="entry name" value="NAD_synthase"/>
</dbReference>
<dbReference type="NCBIfam" id="NF002730">
    <property type="entry name" value="PRK02628.1"/>
    <property type="match status" value="1"/>
</dbReference>
<sequence>MPHSNTPPVPDAFFDIHTHGFVRVAVATPAVRNADPAFNARAIVDQAREASDRHADLLVFPELSLSGYANDDLHLQDALIAGTWTQLKQLAEASQTLTPLLLVGAALERNGRLYNCAVAIHRGAILGVVPKTYLPNYREYYEKRWFASGDGTEGLTIEIAGKAVPFGPDLLFAASGMPGFVVHAEICEDYWAPFPPSIDGALAGATVLCNLSASNITIGKSRDRHLLSASQSMRCLAAYVYSAAGHGESTTDLAWDGQGGIYELGELMAESERFSHAHAILVCDVDTDRIRQERLRMPTFNDAAARRLHPEKRFRKVMFSHAPASAITDLTRPIRRFPFVPNDADRLDQDCYEAFNIQVEGLITRYRATPGDTMVIGISGGLDSTHALIVAAKACDRMGVPRQNILGFTMPGFATSDHTRSNAWTLMRAMGIACEEIDIRPAARQLLADMGHPFADGEPVYDITFENVQAGLRTDYLFRLANQRAGFVIGTGDLSELALGWCTYGVGDQMSHYAVNTGVPKTLIQYLIGWCIRSAQFDGETDAVLRAILDTEISPELVPQDASGGIQSTQEKIGPYELNDFFLFHILRHGLKPSKVAFLALHAWRSTASGRWPADFTDEKKHAYDLDTIAHWLEKFLFRFFQTSQFKRSALPNGPKVSQGGSLSPRGDWRAPSDGKADVWIAELRTGLGR</sequence>
<dbReference type="InterPro" id="IPR003010">
    <property type="entry name" value="C-N_Hydrolase"/>
</dbReference>
<evidence type="ECO:0000313" key="11">
    <source>
        <dbReference type="EMBL" id="MDY8110743.1"/>
    </source>
</evidence>
<gene>
    <name evidence="7" type="primary">nadE</name>
    <name evidence="11" type="ORF">U0C82_16495</name>
</gene>
<feature type="active site" description="Nucleophile; for glutaminase activity" evidence="7">
    <location>
        <position position="187"/>
    </location>
</feature>